<dbReference type="RefSeq" id="WP_006064354.1">
    <property type="nucleotide sequence ID" value="NZ_CP031305.1"/>
</dbReference>
<evidence type="ECO:0000259" key="2">
    <source>
        <dbReference type="Pfam" id="PF01575"/>
    </source>
</evidence>
<proteinExistence type="predicted"/>
<feature type="region of interest" description="Disordered" evidence="1">
    <location>
        <begin position="1"/>
        <end position="20"/>
    </location>
</feature>
<dbReference type="GO" id="GO:0019171">
    <property type="term" value="F:(3R)-hydroxyacyl-[acyl-carrier-protein] dehydratase activity"/>
    <property type="evidence" value="ECO:0007669"/>
    <property type="project" value="TreeGrafter"/>
</dbReference>
<dbReference type="GeneID" id="39852014"/>
<evidence type="ECO:0000256" key="1">
    <source>
        <dbReference type="SAM" id="MobiDB-lite"/>
    </source>
</evidence>
<dbReference type="GO" id="GO:0006633">
    <property type="term" value="P:fatty acid biosynthetic process"/>
    <property type="evidence" value="ECO:0007669"/>
    <property type="project" value="TreeGrafter"/>
</dbReference>
<evidence type="ECO:0000313" key="3">
    <source>
        <dbReference type="EMBL" id="QCC55155.1"/>
    </source>
</evidence>
<dbReference type="AlphaFoldDB" id="A0A4D6HNV6"/>
<gene>
    <name evidence="3" type="ORF">DV706_12155</name>
</gene>
<name>A0A4D6HNV6_9EURY</name>
<protein>
    <submittedName>
        <fullName evidence="3">Dehydratase</fullName>
    </submittedName>
</protein>
<dbReference type="Proteomes" id="UP000296822">
    <property type="component" value="Chromosome"/>
</dbReference>
<dbReference type="InterPro" id="IPR029069">
    <property type="entry name" value="HotDog_dom_sf"/>
</dbReference>
<dbReference type="InterPro" id="IPR002539">
    <property type="entry name" value="MaoC-like_dom"/>
</dbReference>
<dbReference type="SUPFAM" id="SSF54637">
    <property type="entry name" value="Thioesterase/thiol ester dehydrase-isomerase"/>
    <property type="match status" value="1"/>
</dbReference>
<dbReference type="Pfam" id="PF01575">
    <property type="entry name" value="MaoC_dehydratas"/>
    <property type="match status" value="1"/>
</dbReference>
<organism evidence="3 4">
    <name type="scientific">Natronorubrum bangense</name>
    <dbReference type="NCBI Taxonomy" id="61858"/>
    <lineage>
        <taxon>Archaea</taxon>
        <taxon>Methanobacteriati</taxon>
        <taxon>Methanobacteriota</taxon>
        <taxon>Stenosarchaea group</taxon>
        <taxon>Halobacteria</taxon>
        <taxon>Halobacteriales</taxon>
        <taxon>Natrialbaceae</taxon>
        <taxon>Natronorubrum</taxon>
    </lineage>
</organism>
<dbReference type="PANTHER" id="PTHR43437:SF3">
    <property type="entry name" value="HYDROXYACYL-THIOESTER DEHYDRATASE TYPE 2, MITOCHONDRIAL"/>
    <property type="match status" value="1"/>
</dbReference>
<dbReference type="EMBL" id="CP031305">
    <property type="protein sequence ID" value="QCC55155.1"/>
    <property type="molecule type" value="Genomic_DNA"/>
</dbReference>
<sequence>MSSNCPESDATDSTVPSNEHWSSVSKHVVNSYLEANNAFLAAMGISPSSESETSTITTRRRPENAEAPITELAFGNEAWLMERSVDDYDDLDVGEYVRFTKTIDDTDVSAFAHISGDTNQLHLTESFAEQTQFGGRIAHGTLVAGTISAALARFPGLTIYLSQDLEFRAPVEIGTTVTANCKIIEKLGETRYRLQTTVETDDEITAIDGEAIVVIKEQPAN</sequence>
<dbReference type="PANTHER" id="PTHR43437">
    <property type="entry name" value="HYDROXYACYL-THIOESTER DEHYDRATASE TYPE 2, MITOCHONDRIAL-RELATED"/>
    <property type="match status" value="1"/>
</dbReference>
<evidence type="ECO:0000313" key="4">
    <source>
        <dbReference type="Proteomes" id="UP000296822"/>
    </source>
</evidence>
<reference evidence="3 4" key="1">
    <citation type="journal article" date="2019" name="Nat. Commun.">
        <title>A new type of DNA phosphorothioation-based antiviral system in archaea.</title>
        <authorList>
            <person name="Xiong L."/>
            <person name="Liu S."/>
            <person name="Chen S."/>
            <person name="Xiao Y."/>
            <person name="Zhu B."/>
            <person name="Gao Y."/>
            <person name="Zhang Y."/>
            <person name="Chen B."/>
            <person name="Luo J."/>
            <person name="Deng Z."/>
            <person name="Chen X."/>
            <person name="Wang L."/>
            <person name="Chen S."/>
        </authorList>
    </citation>
    <scope>NUCLEOTIDE SEQUENCE [LARGE SCALE GENOMIC DNA]</scope>
    <source>
        <strain evidence="3 4">JCM 10635</strain>
    </source>
</reference>
<dbReference type="Gene3D" id="3.10.129.10">
    <property type="entry name" value="Hotdog Thioesterase"/>
    <property type="match status" value="1"/>
</dbReference>
<accession>A0A4D6HNV6</accession>
<dbReference type="InterPro" id="IPR050965">
    <property type="entry name" value="UPF0336/Enoyl-CoA_hydratase"/>
</dbReference>
<dbReference type="KEGG" id="nbg:DV706_12155"/>
<feature type="domain" description="MaoC-like" evidence="2">
    <location>
        <begin position="99"/>
        <end position="203"/>
    </location>
</feature>
<dbReference type="CDD" id="cd03449">
    <property type="entry name" value="R_hydratase"/>
    <property type="match status" value="1"/>
</dbReference>